<evidence type="ECO:0000256" key="5">
    <source>
        <dbReference type="ARBA" id="ARBA00022801"/>
    </source>
</evidence>
<evidence type="ECO:0000259" key="8">
    <source>
        <dbReference type="Pfam" id="PF07687"/>
    </source>
</evidence>
<dbReference type="SUPFAM" id="SSF53187">
    <property type="entry name" value="Zn-dependent exopeptidases"/>
    <property type="match status" value="1"/>
</dbReference>
<keyword evidence="5" id="KW-0378">Hydrolase</keyword>
<dbReference type="PANTHER" id="PTHR43808">
    <property type="entry name" value="ACETYLORNITHINE DEACETYLASE"/>
    <property type="match status" value="1"/>
</dbReference>
<comment type="cofactor">
    <cofactor evidence="2">
        <name>Zn(2+)</name>
        <dbReference type="ChEBI" id="CHEBI:29105"/>
    </cofactor>
</comment>
<comment type="similarity">
    <text evidence="3">Belongs to the peptidase M20A family.</text>
</comment>
<dbReference type="RefSeq" id="WP_110395323.1">
    <property type="nucleotide sequence ID" value="NZ_JADIJL010000008.1"/>
</dbReference>
<keyword evidence="4" id="KW-0479">Metal-binding</keyword>
<dbReference type="Gene3D" id="3.30.70.360">
    <property type="match status" value="1"/>
</dbReference>
<gene>
    <name evidence="9" type="ORF">DFR56_106166</name>
</gene>
<evidence type="ECO:0000313" key="10">
    <source>
        <dbReference type="Proteomes" id="UP000247978"/>
    </source>
</evidence>
<dbReference type="InterPro" id="IPR010182">
    <property type="entry name" value="ArgE/DapE"/>
</dbReference>
<dbReference type="InterPro" id="IPR002933">
    <property type="entry name" value="Peptidase_M20"/>
</dbReference>
<dbReference type="GO" id="GO:0046872">
    <property type="term" value="F:metal ion binding"/>
    <property type="evidence" value="ECO:0007669"/>
    <property type="project" value="UniProtKB-KW"/>
</dbReference>
<keyword evidence="6" id="KW-0862">Zinc</keyword>
<dbReference type="InterPro" id="IPR011650">
    <property type="entry name" value="Peptidase_M20_dimer"/>
</dbReference>
<dbReference type="Pfam" id="PF01546">
    <property type="entry name" value="Peptidase_M20"/>
    <property type="match status" value="1"/>
</dbReference>
<proteinExistence type="inferred from homology"/>
<protein>
    <submittedName>
        <fullName evidence="9">Acetylornithine deacetylase</fullName>
    </submittedName>
</protein>
<dbReference type="Gene3D" id="3.40.630.10">
    <property type="entry name" value="Zn peptidases"/>
    <property type="match status" value="1"/>
</dbReference>
<dbReference type="NCBIfam" id="NF005306">
    <property type="entry name" value="PRK06837.1"/>
    <property type="match status" value="1"/>
</dbReference>
<dbReference type="GO" id="GO:0016787">
    <property type="term" value="F:hydrolase activity"/>
    <property type="evidence" value="ECO:0007669"/>
    <property type="project" value="UniProtKB-KW"/>
</dbReference>
<comment type="caution">
    <text evidence="9">The sequence shown here is derived from an EMBL/GenBank/DDBJ whole genome shotgun (WGS) entry which is preliminary data.</text>
</comment>
<evidence type="ECO:0000256" key="2">
    <source>
        <dbReference type="ARBA" id="ARBA00001947"/>
    </source>
</evidence>
<dbReference type="InterPro" id="IPR036264">
    <property type="entry name" value="Bact_exopeptidase_dim_dom"/>
</dbReference>
<evidence type="ECO:0000256" key="7">
    <source>
        <dbReference type="ARBA" id="ARBA00023285"/>
    </source>
</evidence>
<evidence type="ECO:0000256" key="1">
    <source>
        <dbReference type="ARBA" id="ARBA00001941"/>
    </source>
</evidence>
<evidence type="ECO:0000313" key="9">
    <source>
        <dbReference type="EMBL" id="PXW87096.1"/>
    </source>
</evidence>
<accession>A0A2V3VZX8</accession>
<dbReference type="SUPFAM" id="SSF55031">
    <property type="entry name" value="Bacterial exopeptidase dimerisation domain"/>
    <property type="match status" value="1"/>
</dbReference>
<evidence type="ECO:0000256" key="3">
    <source>
        <dbReference type="ARBA" id="ARBA00006247"/>
    </source>
</evidence>
<evidence type="ECO:0000256" key="4">
    <source>
        <dbReference type="ARBA" id="ARBA00022723"/>
    </source>
</evidence>
<name>A0A2V3VZX8_9BACI</name>
<dbReference type="Proteomes" id="UP000247978">
    <property type="component" value="Unassembled WGS sequence"/>
</dbReference>
<dbReference type="PANTHER" id="PTHR43808:SF25">
    <property type="entry name" value="PEPTIDASE M20 DIMERISATION DOMAIN-CONTAINING PROTEIN"/>
    <property type="match status" value="1"/>
</dbReference>
<comment type="cofactor">
    <cofactor evidence="1">
        <name>Co(2+)</name>
        <dbReference type="ChEBI" id="CHEBI:48828"/>
    </cofactor>
</comment>
<keyword evidence="7" id="KW-0170">Cobalt</keyword>
<dbReference type="EMBL" id="QJJQ01000006">
    <property type="protein sequence ID" value="PXW87096.1"/>
    <property type="molecule type" value="Genomic_DNA"/>
</dbReference>
<evidence type="ECO:0000256" key="6">
    <source>
        <dbReference type="ARBA" id="ARBA00022833"/>
    </source>
</evidence>
<dbReference type="OrthoDB" id="9792335at2"/>
<feature type="domain" description="Peptidase M20 dimerisation" evidence="8">
    <location>
        <begin position="203"/>
        <end position="315"/>
    </location>
</feature>
<dbReference type="InterPro" id="IPR050072">
    <property type="entry name" value="Peptidase_M20A"/>
</dbReference>
<keyword evidence="10" id="KW-1185">Reference proteome</keyword>
<reference evidence="9 10" key="1">
    <citation type="submission" date="2018-05" db="EMBL/GenBank/DDBJ databases">
        <title>Genomic Encyclopedia of Type Strains, Phase IV (KMG-IV): sequencing the most valuable type-strain genomes for metagenomic binning, comparative biology and taxonomic classification.</title>
        <authorList>
            <person name="Goeker M."/>
        </authorList>
    </citation>
    <scope>NUCLEOTIDE SEQUENCE [LARGE SCALE GENOMIC DNA]</scope>
    <source>
        <strain evidence="9 10">DSM 28556</strain>
    </source>
</reference>
<sequence>MNLLQKVFDKIDQDWEEEVHFLQKLGKYPSTLGNEAAVQRFVEKKYREMGLEIDTFIPDAKQLVSTPGYGPHEWSYDGRPIVVGTWGAEGSKTGKSLILQGHIDVVSAEPLRLWDYDPWASTIEGDRMYGRGICDMKAGVAAYIYAVKAIKELGIKLNADLILQSVHEEEVTGNGAVAAIARGYKADACLIPEPFGPAAVTTQVGVLLFKVRVTGSGAHVLGADQAVNAIEKAMVLIEEMKRYRDDINAQPKPKAFEAFDHPLNVNIGVIQGGDWVSTVPADCMFEVRVGFYPDIDPQVMIDEITDRLMQAAAKDPWLSQMPPDITFYGHHAWGLDLDKDMDMFKVLGSAHKKVHENDMEKIAITATVDTAAYNINGIPATCYGPVGDNLHAPNEWVHLPSVKECTKVYAAFILEWCGVQNAEEVTMEDLTVDMY</sequence>
<dbReference type="AlphaFoldDB" id="A0A2V3VZX8"/>
<dbReference type="Pfam" id="PF07687">
    <property type="entry name" value="M20_dimer"/>
    <property type="match status" value="1"/>
</dbReference>
<organism evidence="9 10">
    <name type="scientific">Pseudogracilibacillus auburnensis</name>
    <dbReference type="NCBI Taxonomy" id="1494959"/>
    <lineage>
        <taxon>Bacteria</taxon>
        <taxon>Bacillati</taxon>
        <taxon>Bacillota</taxon>
        <taxon>Bacilli</taxon>
        <taxon>Bacillales</taxon>
        <taxon>Bacillaceae</taxon>
        <taxon>Pseudogracilibacillus</taxon>
    </lineage>
</organism>
<dbReference type="NCBIfam" id="TIGR01910">
    <property type="entry name" value="DapE-ArgE"/>
    <property type="match status" value="1"/>
</dbReference>